<evidence type="ECO:0000256" key="4">
    <source>
        <dbReference type="ARBA" id="ARBA00022912"/>
    </source>
</evidence>
<organism evidence="7">
    <name type="scientific">Cladocopium goreaui</name>
    <dbReference type="NCBI Taxonomy" id="2562237"/>
    <lineage>
        <taxon>Eukaryota</taxon>
        <taxon>Sar</taxon>
        <taxon>Alveolata</taxon>
        <taxon>Dinophyceae</taxon>
        <taxon>Suessiales</taxon>
        <taxon>Symbiodiniaceae</taxon>
        <taxon>Cladocopium</taxon>
    </lineage>
</organism>
<dbReference type="Pfam" id="PF00481">
    <property type="entry name" value="PP2C"/>
    <property type="match status" value="1"/>
</dbReference>
<dbReference type="AlphaFoldDB" id="A0A9P1FEW1"/>
<keyword evidence="3 5" id="KW-0378">Hydrolase</keyword>
<dbReference type="InterPro" id="IPR001932">
    <property type="entry name" value="PPM-type_phosphatase-like_dom"/>
</dbReference>
<evidence type="ECO:0000259" key="6">
    <source>
        <dbReference type="PROSITE" id="PS51746"/>
    </source>
</evidence>
<dbReference type="EMBL" id="CAMXCT010000132">
    <property type="protein sequence ID" value="CAI3974389.1"/>
    <property type="molecule type" value="Genomic_DNA"/>
</dbReference>
<evidence type="ECO:0000256" key="2">
    <source>
        <dbReference type="ARBA" id="ARBA00022723"/>
    </source>
</evidence>
<dbReference type="Proteomes" id="UP001152797">
    <property type="component" value="Unassembled WGS sequence"/>
</dbReference>
<evidence type="ECO:0000313" key="8">
    <source>
        <dbReference type="EMBL" id="CAL1127764.1"/>
    </source>
</evidence>
<dbReference type="EMBL" id="CAMXCT020000132">
    <property type="protein sequence ID" value="CAL1127764.1"/>
    <property type="molecule type" value="Genomic_DNA"/>
</dbReference>
<feature type="domain" description="PPM-type phosphatase" evidence="6">
    <location>
        <begin position="42"/>
        <end position="398"/>
    </location>
</feature>
<keyword evidence="2" id="KW-0479">Metal-binding</keyword>
<evidence type="ECO:0000256" key="1">
    <source>
        <dbReference type="ARBA" id="ARBA00004170"/>
    </source>
</evidence>
<evidence type="ECO:0000313" key="7">
    <source>
        <dbReference type="EMBL" id="CAI3974389.1"/>
    </source>
</evidence>
<dbReference type="GO" id="GO:0046872">
    <property type="term" value="F:metal ion binding"/>
    <property type="evidence" value="ECO:0007669"/>
    <property type="project" value="UniProtKB-KW"/>
</dbReference>
<keyword evidence="4 5" id="KW-0904">Protein phosphatase</keyword>
<name>A0A9P1FEW1_9DINO</name>
<dbReference type="SUPFAM" id="SSF81606">
    <property type="entry name" value="PP2C-like"/>
    <property type="match status" value="1"/>
</dbReference>
<dbReference type="PROSITE" id="PS51746">
    <property type="entry name" value="PPM_2"/>
    <property type="match status" value="1"/>
</dbReference>
<dbReference type="EMBL" id="CAMXCT030000132">
    <property type="protein sequence ID" value="CAL4761701.1"/>
    <property type="molecule type" value="Genomic_DNA"/>
</dbReference>
<comment type="caution">
    <text evidence="7">The sequence shown here is derived from an EMBL/GenBank/DDBJ whole genome shotgun (WGS) entry which is preliminary data.</text>
</comment>
<evidence type="ECO:0000313" key="10">
    <source>
        <dbReference type="Proteomes" id="UP001152797"/>
    </source>
</evidence>
<accession>A0A9P1FEW1</accession>
<proteinExistence type="inferred from homology"/>
<dbReference type="SMART" id="SM00332">
    <property type="entry name" value="PP2Cc"/>
    <property type="match status" value="1"/>
</dbReference>
<evidence type="ECO:0000256" key="5">
    <source>
        <dbReference type="RuleBase" id="RU003465"/>
    </source>
</evidence>
<reference evidence="7" key="1">
    <citation type="submission" date="2022-10" db="EMBL/GenBank/DDBJ databases">
        <authorList>
            <person name="Chen Y."/>
            <person name="Dougan E. K."/>
            <person name="Chan C."/>
            <person name="Rhodes N."/>
            <person name="Thang M."/>
        </authorList>
    </citation>
    <scope>NUCLEOTIDE SEQUENCE</scope>
</reference>
<dbReference type="OrthoDB" id="10264738at2759"/>
<dbReference type="InterPro" id="IPR015655">
    <property type="entry name" value="PP2C"/>
</dbReference>
<comment type="similarity">
    <text evidence="5">Belongs to the PP2C family.</text>
</comment>
<dbReference type="InterPro" id="IPR036457">
    <property type="entry name" value="PPM-type-like_dom_sf"/>
</dbReference>
<dbReference type="PROSITE" id="PS01032">
    <property type="entry name" value="PPM_1"/>
    <property type="match status" value="1"/>
</dbReference>
<dbReference type="GO" id="GO:0004722">
    <property type="term" value="F:protein serine/threonine phosphatase activity"/>
    <property type="evidence" value="ECO:0007669"/>
    <property type="project" value="InterPro"/>
</dbReference>
<dbReference type="Gene3D" id="3.60.40.10">
    <property type="entry name" value="PPM-type phosphatase domain"/>
    <property type="match status" value="1"/>
</dbReference>
<keyword evidence="10" id="KW-1185">Reference proteome</keyword>
<reference evidence="8" key="2">
    <citation type="submission" date="2024-04" db="EMBL/GenBank/DDBJ databases">
        <authorList>
            <person name="Chen Y."/>
            <person name="Shah S."/>
            <person name="Dougan E. K."/>
            <person name="Thang M."/>
            <person name="Chan C."/>
        </authorList>
    </citation>
    <scope>NUCLEOTIDE SEQUENCE [LARGE SCALE GENOMIC DNA]</scope>
</reference>
<dbReference type="CDD" id="cd00143">
    <property type="entry name" value="PP2Cc"/>
    <property type="match status" value="1"/>
</dbReference>
<dbReference type="PANTHER" id="PTHR47992">
    <property type="entry name" value="PROTEIN PHOSPHATASE"/>
    <property type="match status" value="1"/>
</dbReference>
<protein>
    <submittedName>
        <fullName evidence="9">Probable protein phosphatase 2C 35 (AtPP2C35)</fullName>
    </submittedName>
</protein>
<comment type="subcellular location">
    <subcellularLocation>
        <location evidence="1">Membrane</location>
        <topology evidence="1">Peripheral membrane protein</topology>
    </subcellularLocation>
</comment>
<dbReference type="GO" id="GO:0016020">
    <property type="term" value="C:membrane"/>
    <property type="evidence" value="ECO:0007669"/>
    <property type="project" value="UniProtKB-SubCell"/>
</dbReference>
<dbReference type="InterPro" id="IPR000222">
    <property type="entry name" value="PP2C_BS"/>
</dbReference>
<gene>
    <name evidence="7" type="ORF">C1SCF055_LOCUS2794</name>
</gene>
<evidence type="ECO:0000256" key="3">
    <source>
        <dbReference type="ARBA" id="ARBA00022801"/>
    </source>
</evidence>
<evidence type="ECO:0000313" key="9">
    <source>
        <dbReference type="EMBL" id="CAL4761701.1"/>
    </source>
</evidence>
<sequence length="413" mass="45010">MFRSWEYVVQGQYDRLAEQPDFAPKLVSCFPEDAVASARSRGVAFVCTRGRRADAGVPNQDDFVLARHSLAHDGHIALYGVFDGHGQAGHHCAAYARGVLPESLFGQGSLIAGPEEALRVAFAQVQEGLLQQDFDTETSGTTATVALVLHFPVSEEDPELQGESWLYVANVGDSRAVLVSRTGEDRSEISVNRLTRDHRPDDLAEAERIQSEGGEVRRLRPGSGTSRIFAPGCQWPAMALSRSLGASIAGTCGVSSEPEVASVRIANGADELLVLGTDGRKTLRVLQHQGGCNPLVSGPQYISSLAAPKWHGCRGTEGVSDEVLEDMVMCALWPEGVGLGVRDLERRTFEARWSIGDSCGEDGYLRKAMQQPSVMFLQRFSGSYNDTVDDITAIAVWFSDQRIESRWCRECFT</sequence>